<proteinExistence type="predicted"/>
<evidence type="ECO:0008006" key="3">
    <source>
        <dbReference type="Google" id="ProtNLM"/>
    </source>
</evidence>
<dbReference type="OrthoDB" id="1150486at2"/>
<gene>
    <name evidence="1" type="ORF">CGC58_03025</name>
</gene>
<dbReference type="KEGG" id="csto:CGC58_03025"/>
<accession>A0A250FXW0</accession>
<name>A0A250FXW0_9FLAO</name>
<dbReference type="AlphaFoldDB" id="A0A250FXW0"/>
<protein>
    <recommendedName>
        <fullName evidence="3">Nicotinic acid mononucleotide adenyltransferase</fullName>
    </recommendedName>
</protein>
<reference evidence="2" key="1">
    <citation type="submission" date="2017-06" db="EMBL/GenBank/DDBJ databases">
        <title>Capnocytophaga spp. assemblies.</title>
        <authorList>
            <person name="Gulvik C.A."/>
        </authorList>
    </citation>
    <scope>NUCLEOTIDE SEQUENCE [LARGE SCALE GENOMIC DNA]</scope>
    <source>
        <strain evidence="2">H2177</strain>
    </source>
</reference>
<evidence type="ECO:0000313" key="1">
    <source>
        <dbReference type="EMBL" id="ATA88787.1"/>
    </source>
</evidence>
<dbReference type="PROSITE" id="PS51257">
    <property type="entry name" value="PROKAR_LIPOPROTEIN"/>
    <property type="match status" value="1"/>
</dbReference>
<dbReference type="RefSeq" id="WP_095895058.1">
    <property type="nucleotide sequence ID" value="NZ_BOPK01000008.1"/>
</dbReference>
<dbReference type="EMBL" id="CP022387">
    <property type="protein sequence ID" value="ATA88787.1"/>
    <property type="molecule type" value="Genomic_DNA"/>
</dbReference>
<dbReference type="Proteomes" id="UP000217348">
    <property type="component" value="Chromosome"/>
</dbReference>
<evidence type="ECO:0000313" key="2">
    <source>
        <dbReference type="Proteomes" id="UP000217348"/>
    </source>
</evidence>
<organism evidence="1 2">
    <name type="scientific">Capnocytophaga stomatis</name>
    <dbReference type="NCBI Taxonomy" id="1848904"/>
    <lineage>
        <taxon>Bacteria</taxon>
        <taxon>Pseudomonadati</taxon>
        <taxon>Bacteroidota</taxon>
        <taxon>Flavobacteriia</taxon>
        <taxon>Flavobacteriales</taxon>
        <taxon>Flavobacteriaceae</taxon>
        <taxon>Capnocytophaga</taxon>
    </lineage>
</organism>
<sequence>MKRLLFFSSAIILFLSSCSVRNEYDDDQLTLHEFLHSYDLWYVNVDATRGNDRIPFLQKAFTITFDGNTLLANNNLVGIGSVGRGYGRVIGNFFTSDTHLTFHHDRDGSYRFKVVQISPNQIDLYDIDSNSVYRLEGYHKRNFNYDRLFFENMQYFLQEYNFWEKTYTSREGAMNPFDNENFIRFYSLHGDYIFETREHPNITTPLFRGIYTVDDVRNANDVKILNLNYRNETESFEVRILNDREIELFHINSRTTYRFRGVQNIIYKKLKD</sequence>